<reference evidence="1" key="2">
    <citation type="submission" date="2025-09" db="UniProtKB">
        <authorList>
            <consortium name="EnsemblPlants"/>
        </authorList>
    </citation>
    <scope>IDENTIFICATION</scope>
</reference>
<reference evidence="1" key="1">
    <citation type="submission" date="2021-05" db="EMBL/GenBank/DDBJ databases">
        <authorList>
            <person name="Scholz U."/>
            <person name="Mascher M."/>
            <person name="Fiebig A."/>
        </authorList>
    </citation>
    <scope>NUCLEOTIDE SEQUENCE [LARGE SCALE GENOMIC DNA]</scope>
</reference>
<dbReference type="EnsemblPlants" id="AVESA.00010b.r2.1DG0130740.1">
    <property type="protein sequence ID" value="AVESA.00010b.r2.1DG0130740.1.CDS.1"/>
    <property type="gene ID" value="AVESA.00010b.r2.1DG0130740"/>
</dbReference>
<proteinExistence type="predicted"/>
<organism evidence="1 2">
    <name type="scientific">Avena sativa</name>
    <name type="common">Oat</name>
    <dbReference type="NCBI Taxonomy" id="4498"/>
    <lineage>
        <taxon>Eukaryota</taxon>
        <taxon>Viridiplantae</taxon>
        <taxon>Streptophyta</taxon>
        <taxon>Embryophyta</taxon>
        <taxon>Tracheophyta</taxon>
        <taxon>Spermatophyta</taxon>
        <taxon>Magnoliopsida</taxon>
        <taxon>Liliopsida</taxon>
        <taxon>Poales</taxon>
        <taxon>Poaceae</taxon>
        <taxon>BOP clade</taxon>
        <taxon>Pooideae</taxon>
        <taxon>Poodae</taxon>
        <taxon>Poeae</taxon>
        <taxon>Poeae Chloroplast Group 1 (Aveneae type)</taxon>
        <taxon>Aveninae</taxon>
        <taxon>Avena</taxon>
    </lineage>
</organism>
<dbReference type="Proteomes" id="UP001732700">
    <property type="component" value="Chromosome 1D"/>
</dbReference>
<evidence type="ECO:0000313" key="1">
    <source>
        <dbReference type="EnsemblPlants" id="AVESA.00010b.r2.1DG0130740.1.CDS.1"/>
    </source>
</evidence>
<protein>
    <submittedName>
        <fullName evidence="1">Uncharacterized protein</fullName>
    </submittedName>
</protein>
<evidence type="ECO:0000313" key="2">
    <source>
        <dbReference type="Proteomes" id="UP001732700"/>
    </source>
</evidence>
<keyword evidence="2" id="KW-1185">Reference proteome</keyword>
<sequence length="149" mass="16133">MAMQHLLFIVLISSVIHAASSTSGNFTLDGTTVTAYDILEQNNLPRGLLPLGVKSYVLHEGTVEVTLPGECNFFVSLGGDQYKFRYGSKVGGVIKSGSLTHVYGVRFQAISEWLGLNTVERVGDQLKFQAQTLAESFPVSSFARSPSCN</sequence>
<accession>A0ACD5TUI5</accession>
<name>A0ACD5TUI5_AVESA</name>